<comment type="caution">
    <text evidence="1">The sequence shown here is derived from an EMBL/GenBank/DDBJ whole genome shotgun (WGS) entry which is preliminary data.</text>
</comment>
<dbReference type="AlphaFoldDB" id="A0ABD1U061"/>
<dbReference type="Proteomes" id="UP001604336">
    <property type="component" value="Unassembled WGS sequence"/>
</dbReference>
<evidence type="ECO:0000313" key="2">
    <source>
        <dbReference type="Proteomes" id="UP001604336"/>
    </source>
</evidence>
<sequence length="167" mass="17836">MENTPTNNVVASGNETVPPMVLIVAQTVAIPSSDMAQAVAPVTQTVVHMPSLDAGPSGTKTVASMPSLATGPTMTLPVNHGEKPEKFNGSNFKRWQQKMLFYLTTLNLARFLTENAPVLQEGQGDIQAISAVDIGSTLISCAEIMFMNGLADSFYNVYCTIKTAKEL</sequence>
<keyword evidence="2" id="KW-1185">Reference proteome</keyword>
<gene>
    <name evidence="1" type="ORF">Adt_14624</name>
</gene>
<accession>A0ABD1U061</accession>
<protein>
    <submittedName>
        <fullName evidence="1">Uncharacterized protein</fullName>
    </submittedName>
</protein>
<name>A0ABD1U061_9LAMI</name>
<reference evidence="2" key="1">
    <citation type="submission" date="2024-07" db="EMBL/GenBank/DDBJ databases">
        <title>Two chromosome-level genome assemblies of Korean endemic species Abeliophyllum distichum and Forsythia ovata (Oleaceae).</title>
        <authorList>
            <person name="Jang H."/>
        </authorList>
    </citation>
    <scope>NUCLEOTIDE SEQUENCE [LARGE SCALE GENOMIC DNA]</scope>
</reference>
<evidence type="ECO:0000313" key="1">
    <source>
        <dbReference type="EMBL" id="KAL2518377.1"/>
    </source>
</evidence>
<dbReference type="EMBL" id="JBFOLK010000004">
    <property type="protein sequence ID" value="KAL2518377.1"/>
    <property type="molecule type" value="Genomic_DNA"/>
</dbReference>
<organism evidence="1 2">
    <name type="scientific">Abeliophyllum distichum</name>
    <dbReference type="NCBI Taxonomy" id="126358"/>
    <lineage>
        <taxon>Eukaryota</taxon>
        <taxon>Viridiplantae</taxon>
        <taxon>Streptophyta</taxon>
        <taxon>Embryophyta</taxon>
        <taxon>Tracheophyta</taxon>
        <taxon>Spermatophyta</taxon>
        <taxon>Magnoliopsida</taxon>
        <taxon>eudicotyledons</taxon>
        <taxon>Gunneridae</taxon>
        <taxon>Pentapetalae</taxon>
        <taxon>asterids</taxon>
        <taxon>lamiids</taxon>
        <taxon>Lamiales</taxon>
        <taxon>Oleaceae</taxon>
        <taxon>Forsythieae</taxon>
        <taxon>Abeliophyllum</taxon>
    </lineage>
</organism>
<proteinExistence type="predicted"/>